<dbReference type="GO" id="GO:0047443">
    <property type="term" value="F:4-hydroxy-4-methyl-2-oxoglutarate aldolase activity"/>
    <property type="evidence" value="ECO:0007669"/>
    <property type="project" value="UniProtKB-EC"/>
</dbReference>
<evidence type="ECO:0000256" key="12">
    <source>
        <dbReference type="ARBA" id="ARBA00047973"/>
    </source>
</evidence>
<comment type="catalytic activity">
    <reaction evidence="1">
        <text>4-hydroxy-4-methyl-2-oxoglutarate = 2 pyruvate</text>
        <dbReference type="Rhea" id="RHEA:22748"/>
        <dbReference type="ChEBI" id="CHEBI:15361"/>
        <dbReference type="ChEBI" id="CHEBI:58276"/>
        <dbReference type="EC" id="4.1.3.17"/>
    </reaction>
</comment>
<evidence type="ECO:0000256" key="7">
    <source>
        <dbReference type="ARBA" id="ARBA00016549"/>
    </source>
</evidence>
<evidence type="ECO:0000256" key="1">
    <source>
        <dbReference type="ARBA" id="ARBA00001342"/>
    </source>
</evidence>
<evidence type="ECO:0000256" key="6">
    <source>
        <dbReference type="ARBA" id="ARBA00012947"/>
    </source>
</evidence>
<evidence type="ECO:0000256" key="2">
    <source>
        <dbReference type="ARBA" id="ARBA00001968"/>
    </source>
</evidence>
<dbReference type="Pfam" id="PF03737">
    <property type="entry name" value="RraA-like"/>
    <property type="match status" value="1"/>
</dbReference>
<evidence type="ECO:0000256" key="11">
    <source>
        <dbReference type="ARBA" id="ARBA00032305"/>
    </source>
</evidence>
<feature type="binding site" evidence="13">
    <location>
        <begin position="114"/>
        <end position="117"/>
    </location>
    <ligand>
        <name>substrate</name>
    </ligand>
</feature>
<evidence type="ECO:0000256" key="10">
    <source>
        <dbReference type="ARBA" id="ARBA00030169"/>
    </source>
</evidence>
<evidence type="ECO:0000313" key="15">
    <source>
        <dbReference type="Proteomes" id="UP000260721"/>
    </source>
</evidence>
<proteinExistence type="inferred from homology"/>
<dbReference type="EMBL" id="QUSK01000045">
    <property type="protein sequence ID" value="RGD72762.1"/>
    <property type="molecule type" value="Genomic_DNA"/>
</dbReference>
<dbReference type="InterPro" id="IPR005493">
    <property type="entry name" value="RraA/RraA-like"/>
</dbReference>
<evidence type="ECO:0000256" key="4">
    <source>
        <dbReference type="ARBA" id="ARBA00011233"/>
    </source>
</evidence>
<dbReference type="Proteomes" id="UP000260721">
    <property type="component" value="Unassembled WGS sequence"/>
</dbReference>
<comment type="function">
    <text evidence="8">Catalyzes the aldol cleavage of 4-hydroxy-4-methyl-2-oxoglutarate (HMG) into 2 molecules of pyruvate. Also contains a secondary oxaloacetate (OAA) decarboxylase activity due to the common pyruvate enolate transition state formed following C-C bond cleavage in the retro-aldol and decarboxylation reactions.</text>
</comment>
<sequence length="237" mass="26432">MFVADNRLEILKQFDTPSITNVVATYPEKDYCLGLYDPWQESWYTNQKAKVMYPELGPVAGYAITCTYGLPDPHYQRLSFPDVLRTISALNEPVVLVVKQNLPKRIKNKNGLLGGNMMTALKSVGVVGVISDGPSRDVDEVRPLGMQYMLSGVCPGHGKWSIKSINTPVKVFDMAVSPGEIIHMDENGAVKFPASVLDDVIKNAQNLRIIEEKRQAQMRQTQDLNKIIDIMAGLYDD</sequence>
<dbReference type="PANTHER" id="PTHR33254">
    <property type="entry name" value="4-HYDROXY-4-METHYL-2-OXOGLUTARATE ALDOLASE 3-RELATED"/>
    <property type="match status" value="1"/>
</dbReference>
<feature type="binding site" evidence="13">
    <location>
        <position position="137"/>
    </location>
    <ligand>
        <name>Mg(2+)</name>
        <dbReference type="ChEBI" id="CHEBI:18420"/>
    </ligand>
</feature>
<feature type="binding site" evidence="13">
    <location>
        <position position="136"/>
    </location>
    <ligand>
        <name>substrate</name>
    </ligand>
</feature>
<keyword evidence="13" id="KW-0479">Metal-binding</keyword>
<comment type="catalytic activity">
    <reaction evidence="12">
        <text>oxaloacetate + H(+) = pyruvate + CO2</text>
        <dbReference type="Rhea" id="RHEA:15641"/>
        <dbReference type="ChEBI" id="CHEBI:15361"/>
        <dbReference type="ChEBI" id="CHEBI:15378"/>
        <dbReference type="ChEBI" id="CHEBI:16452"/>
        <dbReference type="ChEBI" id="CHEBI:16526"/>
        <dbReference type="EC" id="4.1.1.112"/>
    </reaction>
</comment>
<dbReference type="EC" id="4.1.1.112" evidence="6"/>
<reference evidence="14 15" key="1">
    <citation type="submission" date="2018-08" db="EMBL/GenBank/DDBJ databases">
        <title>A genome reference for cultivated species of the human gut microbiota.</title>
        <authorList>
            <person name="Zou Y."/>
            <person name="Xue W."/>
            <person name="Luo G."/>
        </authorList>
    </citation>
    <scope>NUCLEOTIDE SEQUENCE [LARGE SCALE GENOMIC DNA]</scope>
    <source>
        <strain evidence="14 15">TF08-11</strain>
    </source>
</reference>
<evidence type="ECO:0000256" key="5">
    <source>
        <dbReference type="ARBA" id="ARBA00012213"/>
    </source>
</evidence>
<dbReference type="GO" id="GO:0008948">
    <property type="term" value="F:oxaloacetate decarboxylase activity"/>
    <property type="evidence" value="ECO:0007669"/>
    <property type="project" value="UniProtKB-EC"/>
</dbReference>
<evidence type="ECO:0000256" key="9">
    <source>
        <dbReference type="ARBA" id="ARBA00029596"/>
    </source>
</evidence>
<dbReference type="SUPFAM" id="SSF89562">
    <property type="entry name" value="RraA-like"/>
    <property type="match status" value="1"/>
</dbReference>
<gene>
    <name evidence="14" type="ORF">DXC78_12520</name>
</gene>
<comment type="cofactor">
    <cofactor evidence="13">
        <name>Mg(2+)</name>
        <dbReference type="ChEBI" id="CHEBI:18420"/>
    </cofactor>
</comment>
<evidence type="ECO:0000256" key="13">
    <source>
        <dbReference type="PIRSR" id="PIRSR605493-1"/>
    </source>
</evidence>
<comment type="subunit">
    <text evidence="4">Homotrimer.</text>
</comment>
<accession>A0A3E3DU38</accession>
<comment type="caution">
    <text evidence="14">The sequence shown here is derived from an EMBL/GenBank/DDBJ whole genome shotgun (WGS) entry which is preliminary data.</text>
</comment>
<keyword evidence="13" id="KW-0460">Magnesium</keyword>
<evidence type="ECO:0000313" key="14">
    <source>
        <dbReference type="EMBL" id="RGD72762.1"/>
    </source>
</evidence>
<dbReference type="EC" id="4.1.3.17" evidence="5"/>
<comment type="cofactor">
    <cofactor evidence="2">
        <name>a divalent metal cation</name>
        <dbReference type="ChEBI" id="CHEBI:60240"/>
    </cofactor>
</comment>
<dbReference type="InterPro" id="IPR036704">
    <property type="entry name" value="RraA/RraA-like_sf"/>
</dbReference>
<dbReference type="GO" id="GO:0046872">
    <property type="term" value="F:metal ion binding"/>
    <property type="evidence" value="ECO:0007669"/>
    <property type="project" value="UniProtKB-KW"/>
</dbReference>
<name>A0A3E3DU38_9FIRM</name>
<organism evidence="14 15">
    <name type="scientific">Faecalicoccus pleomorphus</name>
    <dbReference type="NCBI Taxonomy" id="1323"/>
    <lineage>
        <taxon>Bacteria</taxon>
        <taxon>Bacillati</taxon>
        <taxon>Bacillota</taxon>
        <taxon>Erysipelotrichia</taxon>
        <taxon>Erysipelotrichales</taxon>
        <taxon>Erysipelotrichaceae</taxon>
        <taxon>Faecalicoccus</taxon>
    </lineage>
</organism>
<dbReference type="Gene3D" id="3.50.30.40">
    <property type="entry name" value="Ribonuclease E inhibitor RraA/RraA-like"/>
    <property type="match status" value="1"/>
</dbReference>
<dbReference type="PANTHER" id="PTHR33254:SF4">
    <property type="entry name" value="4-HYDROXY-4-METHYL-2-OXOGLUTARATE ALDOLASE 3-RELATED"/>
    <property type="match status" value="1"/>
</dbReference>
<protein>
    <recommendedName>
        <fullName evidence="7">Putative 4-hydroxy-4-methyl-2-oxoglutarate aldolase</fullName>
        <ecNumber evidence="6">4.1.1.112</ecNumber>
        <ecNumber evidence="5">4.1.3.17</ecNumber>
    </recommendedName>
    <alternativeName>
        <fullName evidence="11">Oxaloacetate decarboxylase</fullName>
    </alternativeName>
    <alternativeName>
        <fullName evidence="9">Regulator of ribonuclease activity homolog</fullName>
    </alternativeName>
    <alternativeName>
        <fullName evidence="10">RraA-like protein</fullName>
    </alternativeName>
</protein>
<evidence type="ECO:0000256" key="8">
    <source>
        <dbReference type="ARBA" id="ARBA00025046"/>
    </source>
</evidence>
<dbReference type="STRING" id="1123313.GCA_000420345_01394"/>
<evidence type="ECO:0000256" key="3">
    <source>
        <dbReference type="ARBA" id="ARBA00008621"/>
    </source>
</evidence>
<dbReference type="AlphaFoldDB" id="A0A3E3DU38"/>
<comment type="similarity">
    <text evidence="3">Belongs to the class II aldolase/RraA-like family.</text>
</comment>